<organism evidence="1 2">
    <name type="scientific">Thalassoglobus polymorphus</name>
    <dbReference type="NCBI Taxonomy" id="2527994"/>
    <lineage>
        <taxon>Bacteria</taxon>
        <taxon>Pseudomonadati</taxon>
        <taxon>Planctomycetota</taxon>
        <taxon>Planctomycetia</taxon>
        <taxon>Planctomycetales</taxon>
        <taxon>Planctomycetaceae</taxon>
        <taxon>Thalassoglobus</taxon>
    </lineage>
</organism>
<dbReference type="KEGG" id="tpol:Mal48_15940"/>
<proteinExistence type="predicted"/>
<dbReference type="AlphaFoldDB" id="A0A517QL25"/>
<keyword evidence="2" id="KW-1185">Reference proteome</keyword>
<dbReference type="EMBL" id="CP036267">
    <property type="protein sequence ID" value="QDT32350.1"/>
    <property type="molecule type" value="Genomic_DNA"/>
</dbReference>
<protein>
    <submittedName>
        <fullName evidence="1">Uncharacterized protein</fullName>
    </submittedName>
</protein>
<evidence type="ECO:0000313" key="2">
    <source>
        <dbReference type="Proteomes" id="UP000315724"/>
    </source>
</evidence>
<reference evidence="1 2" key="1">
    <citation type="submission" date="2019-02" db="EMBL/GenBank/DDBJ databases">
        <title>Deep-cultivation of Planctomycetes and their phenomic and genomic characterization uncovers novel biology.</title>
        <authorList>
            <person name="Wiegand S."/>
            <person name="Jogler M."/>
            <person name="Boedeker C."/>
            <person name="Pinto D."/>
            <person name="Vollmers J."/>
            <person name="Rivas-Marin E."/>
            <person name="Kohn T."/>
            <person name="Peeters S.H."/>
            <person name="Heuer A."/>
            <person name="Rast P."/>
            <person name="Oberbeckmann S."/>
            <person name="Bunk B."/>
            <person name="Jeske O."/>
            <person name="Meyerdierks A."/>
            <person name="Storesund J.E."/>
            <person name="Kallscheuer N."/>
            <person name="Luecker S."/>
            <person name="Lage O.M."/>
            <person name="Pohl T."/>
            <person name="Merkel B.J."/>
            <person name="Hornburger P."/>
            <person name="Mueller R.-W."/>
            <person name="Bruemmer F."/>
            <person name="Labrenz M."/>
            <person name="Spormann A.M."/>
            <person name="Op den Camp H."/>
            <person name="Overmann J."/>
            <person name="Amann R."/>
            <person name="Jetten M.S.M."/>
            <person name="Mascher T."/>
            <person name="Medema M.H."/>
            <person name="Devos D.P."/>
            <person name="Kaster A.-K."/>
            <person name="Ovreas L."/>
            <person name="Rohde M."/>
            <person name="Galperin M.Y."/>
            <person name="Jogler C."/>
        </authorList>
    </citation>
    <scope>NUCLEOTIDE SEQUENCE [LARGE SCALE GENOMIC DNA]</scope>
    <source>
        <strain evidence="1 2">Mal48</strain>
    </source>
</reference>
<accession>A0A517QL25</accession>
<sequence>MLPLSKMSQDQFDSVGFTYEKGTPVDFSWLLFSLRPRSPEIRATPTLDSGSVSWHAVDDIGKGPFPGTIHIENELSRIHRNR</sequence>
<gene>
    <name evidence="1" type="ORF">Mal48_15940</name>
</gene>
<evidence type="ECO:0000313" key="1">
    <source>
        <dbReference type="EMBL" id="QDT32350.1"/>
    </source>
</evidence>
<dbReference type="Proteomes" id="UP000315724">
    <property type="component" value="Chromosome"/>
</dbReference>
<name>A0A517QL25_9PLAN</name>